<dbReference type="PANTHER" id="PTHR43762">
    <property type="entry name" value="L-GULONOLACTONE OXIDASE"/>
    <property type="match status" value="1"/>
</dbReference>
<dbReference type="EC" id="1.1.3.8" evidence="7"/>
<evidence type="ECO:0000256" key="12">
    <source>
        <dbReference type="ARBA" id="ARBA00022824"/>
    </source>
</evidence>
<evidence type="ECO:0000256" key="7">
    <source>
        <dbReference type="ARBA" id="ARBA00013121"/>
    </source>
</evidence>
<organism evidence="21 22">
    <name type="scientific">Cairina moschata</name>
    <name type="common">Muscovy duck</name>
    <dbReference type="NCBI Taxonomy" id="8855"/>
    <lineage>
        <taxon>Eukaryota</taxon>
        <taxon>Metazoa</taxon>
        <taxon>Chordata</taxon>
        <taxon>Craniata</taxon>
        <taxon>Vertebrata</taxon>
        <taxon>Euteleostomi</taxon>
        <taxon>Archelosauria</taxon>
        <taxon>Archosauria</taxon>
        <taxon>Dinosauria</taxon>
        <taxon>Saurischia</taxon>
        <taxon>Theropoda</taxon>
        <taxon>Coelurosauria</taxon>
        <taxon>Aves</taxon>
        <taxon>Neognathae</taxon>
        <taxon>Galloanserae</taxon>
        <taxon>Anseriformes</taxon>
        <taxon>Anatidae</taxon>
        <taxon>Anatinae</taxon>
        <taxon>Cairina</taxon>
    </lineage>
</organism>
<evidence type="ECO:0000259" key="20">
    <source>
        <dbReference type="PROSITE" id="PS51387"/>
    </source>
</evidence>
<evidence type="ECO:0000256" key="1">
    <source>
        <dbReference type="ARBA" id="ARBA00001974"/>
    </source>
</evidence>
<keyword evidence="13" id="KW-0274">FAD</keyword>
<feature type="domain" description="FAD-binding PCMH-type" evidence="20">
    <location>
        <begin position="123"/>
        <end position="293"/>
    </location>
</feature>
<comment type="cofactor">
    <cofactor evidence="1">
        <name>FAD</name>
        <dbReference type="ChEBI" id="CHEBI:57692"/>
    </cofactor>
</comment>
<accession>A0A8C3BKC9</accession>
<evidence type="ECO:0000313" key="21">
    <source>
        <dbReference type="Ensembl" id="ENSCMMP00000005776.1"/>
    </source>
</evidence>
<dbReference type="SUPFAM" id="SSF56176">
    <property type="entry name" value="FAD-binding/transporter-associated domain-like"/>
    <property type="match status" value="1"/>
</dbReference>
<evidence type="ECO:0000256" key="16">
    <source>
        <dbReference type="ARBA" id="ARBA00023002"/>
    </source>
</evidence>
<dbReference type="InterPro" id="IPR006094">
    <property type="entry name" value="Oxid_FAD_bind_N"/>
</dbReference>
<dbReference type="Pfam" id="PF04030">
    <property type="entry name" value="ALO"/>
    <property type="match status" value="3"/>
</dbReference>
<dbReference type="GO" id="GO:0005789">
    <property type="term" value="C:endoplasmic reticulum membrane"/>
    <property type="evidence" value="ECO:0007669"/>
    <property type="project" value="UniProtKB-SubCell"/>
</dbReference>
<evidence type="ECO:0000256" key="3">
    <source>
        <dbReference type="ARBA" id="ARBA00004111"/>
    </source>
</evidence>
<dbReference type="PROSITE" id="PS51387">
    <property type="entry name" value="FAD_PCMH"/>
    <property type="match status" value="1"/>
</dbReference>
<evidence type="ECO:0000256" key="10">
    <source>
        <dbReference type="ARBA" id="ARBA00022644"/>
    </source>
</evidence>
<evidence type="ECO:0000256" key="18">
    <source>
        <dbReference type="ARBA" id="ARBA00031326"/>
    </source>
</evidence>
<keyword evidence="14" id="KW-0492">Microsome</keyword>
<reference evidence="21" key="3">
    <citation type="submission" date="2025-09" db="UniProtKB">
        <authorList>
            <consortium name="Ensembl"/>
        </authorList>
    </citation>
    <scope>IDENTIFICATION</scope>
</reference>
<evidence type="ECO:0000256" key="14">
    <source>
        <dbReference type="ARBA" id="ARBA00022848"/>
    </source>
</evidence>
<evidence type="ECO:0000256" key="13">
    <source>
        <dbReference type="ARBA" id="ARBA00022827"/>
    </source>
</evidence>
<evidence type="ECO:0000256" key="17">
    <source>
        <dbReference type="ARBA" id="ARBA00023136"/>
    </source>
</evidence>
<keyword evidence="10" id="KW-0060">Ascorbate biosynthesis</keyword>
<evidence type="ECO:0000256" key="15">
    <source>
        <dbReference type="ARBA" id="ARBA00022989"/>
    </source>
</evidence>
<keyword evidence="22" id="KW-1185">Reference proteome</keyword>
<dbReference type="Proteomes" id="UP000694556">
    <property type="component" value="Chromosome 3"/>
</dbReference>
<evidence type="ECO:0000256" key="6">
    <source>
        <dbReference type="ARBA" id="ARBA00005466"/>
    </source>
</evidence>
<keyword evidence="16" id="KW-0560">Oxidoreductase</keyword>
<evidence type="ECO:0000256" key="11">
    <source>
        <dbReference type="ARBA" id="ARBA00022692"/>
    </source>
</evidence>
<dbReference type="GO" id="GO:0071949">
    <property type="term" value="F:FAD binding"/>
    <property type="evidence" value="ECO:0007669"/>
    <property type="project" value="InterPro"/>
</dbReference>
<evidence type="ECO:0000313" key="22">
    <source>
        <dbReference type="Proteomes" id="UP000694556"/>
    </source>
</evidence>
<keyword evidence="12" id="KW-0256">Endoplasmic reticulum</keyword>
<keyword evidence="11" id="KW-0812">Transmembrane</keyword>
<comment type="subcellular location">
    <subcellularLocation>
        <location evidence="4">Endoplasmic reticulum membrane</location>
        <topology evidence="4">Single-pass membrane protein</topology>
    </subcellularLocation>
    <subcellularLocation>
        <location evidence="3">Microsome membrane</location>
        <topology evidence="3">Single-pass membrane protein</topology>
    </subcellularLocation>
</comment>
<dbReference type="InterPro" id="IPR016166">
    <property type="entry name" value="FAD-bd_PCMH"/>
</dbReference>
<evidence type="ECO:0000256" key="2">
    <source>
        <dbReference type="ARBA" id="ARBA00003303"/>
    </source>
</evidence>
<dbReference type="Pfam" id="PF01565">
    <property type="entry name" value="FAD_binding_4"/>
    <property type="match status" value="1"/>
</dbReference>
<dbReference type="Ensembl" id="ENSCMMT00000006411.1">
    <property type="protein sequence ID" value="ENSCMMP00000005776.1"/>
    <property type="gene ID" value="ENSCMMG00000003670.1"/>
</dbReference>
<name>A0A8C3BKC9_CAIMO</name>
<dbReference type="FunFam" id="3.30.43.10:FF:000014">
    <property type="entry name" value="L-gulonolactone oxidase"/>
    <property type="match status" value="1"/>
</dbReference>
<dbReference type="GO" id="GO:0019853">
    <property type="term" value="P:L-ascorbic acid biosynthetic process"/>
    <property type="evidence" value="ECO:0007669"/>
    <property type="project" value="UniProtKB-KW"/>
</dbReference>
<keyword evidence="9" id="KW-0285">Flavoprotein</keyword>
<dbReference type="InterPro" id="IPR036318">
    <property type="entry name" value="FAD-bd_PCMH-like_sf"/>
</dbReference>
<evidence type="ECO:0000256" key="8">
    <source>
        <dbReference type="ARBA" id="ARBA00017520"/>
    </source>
</evidence>
<dbReference type="PANTHER" id="PTHR43762:SF8">
    <property type="entry name" value="L-GULONOLACTONE OXIDASE"/>
    <property type="match status" value="1"/>
</dbReference>
<reference evidence="21" key="2">
    <citation type="submission" date="2025-08" db="UniProtKB">
        <authorList>
            <consortium name="Ensembl"/>
        </authorList>
    </citation>
    <scope>IDENTIFICATION</scope>
</reference>
<dbReference type="InterPro" id="IPR016169">
    <property type="entry name" value="FAD-bd_PCMH_sub2"/>
</dbReference>
<keyword evidence="15" id="KW-1133">Transmembrane helix</keyword>
<keyword evidence="17" id="KW-0472">Membrane</keyword>
<evidence type="ECO:0000256" key="9">
    <source>
        <dbReference type="ARBA" id="ARBA00022630"/>
    </source>
</evidence>
<evidence type="ECO:0000256" key="4">
    <source>
        <dbReference type="ARBA" id="ARBA00004389"/>
    </source>
</evidence>
<evidence type="ECO:0000256" key="5">
    <source>
        <dbReference type="ARBA" id="ARBA00004764"/>
    </source>
</evidence>
<dbReference type="Gene3D" id="1.10.45.10">
    <property type="entry name" value="Vanillyl-alcohol Oxidase, Chain A, domain 4"/>
    <property type="match status" value="1"/>
</dbReference>
<protein>
    <recommendedName>
        <fullName evidence="8">L-gulonolactone oxidase</fullName>
        <ecNumber evidence="7">1.1.3.8</ecNumber>
    </recommendedName>
    <alternativeName>
        <fullName evidence="18">L-gulono-gamma-lactone oxidase</fullName>
    </alternativeName>
</protein>
<dbReference type="InterPro" id="IPR010031">
    <property type="entry name" value="FAD_lactone_oxidase-like"/>
</dbReference>
<dbReference type="FunFam" id="3.30.70.2520:FF:000001">
    <property type="entry name" value="L-gulonolactone oxidase"/>
    <property type="match status" value="1"/>
</dbReference>
<dbReference type="InterPro" id="IPR016171">
    <property type="entry name" value="Vanillyl_alc_oxidase_C-sub2"/>
</dbReference>
<dbReference type="UniPathway" id="UPA00991">
    <property type="reaction ID" value="UER00939"/>
</dbReference>
<comment type="pathway">
    <text evidence="5">Cofactor biosynthesis; L-ascorbate biosynthesis via UDP-alpha-D-glucuronate pathway; L-ascorbate from UDP-alpha-D-glucuronate: step 4/4.</text>
</comment>
<dbReference type="Gene3D" id="3.30.465.10">
    <property type="match status" value="1"/>
</dbReference>
<reference evidence="21" key="1">
    <citation type="submission" date="2018-09" db="EMBL/GenBank/DDBJ databases">
        <title>Common duck and Muscovy duck high density SNP chip.</title>
        <authorList>
            <person name="Vignal A."/>
            <person name="Thebault N."/>
            <person name="Warren W.C."/>
        </authorList>
    </citation>
    <scope>NUCLEOTIDE SEQUENCE [LARGE SCALE GENOMIC DNA]</scope>
</reference>
<dbReference type="AlphaFoldDB" id="A0A8C3BKC9"/>
<comment type="catalytic activity">
    <reaction evidence="19">
        <text>L-gulono-1,4-lactone + O2 = L-ascorbate + H2O2 + H(+)</text>
        <dbReference type="Rhea" id="RHEA:32363"/>
        <dbReference type="ChEBI" id="CHEBI:15378"/>
        <dbReference type="ChEBI" id="CHEBI:15379"/>
        <dbReference type="ChEBI" id="CHEBI:16240"/>
        <dbReference type="ChEBI" id="CHEBI:17587"/>
        <dbReference type="ChEBI" id="CHEBI:38290"/>
        <dbReference type="EC" id="1.1.3.8"/>
    </reaction>
</comment>
<dbReference type="Gene3D" id="3.30.43.10">
    <property type="entry name" value="Uridine Diphospho-n-acetylenolpyruvylglucosamine Reductase, domain 2"/>
    <property type="match status" value="1"/>
</dbReference>
<comment type="function">
    <text evidence="2">Oxidizes L-gulono-1,4-lactone to hydrogen peroxide and L-xylo-hexulonolactone which spontaneously isomerizes to L-ascorbate.</text>
</comment>
<evidence type="ECO:0000256" key="19">
    <source>
        <dbReference type="ARBA" id="ARBA00048083"/>
    </source>
</evidence>
<dbReference type="GO" id="GO:0003885">
    <property type="term" value="F:D-arabinono-1,4-lactone oxidase activity"/>
    <property type="evidence" value="ECO:0007669"/>
    <property type="project" value="InterPro"/>
</dbReference>
<comment type="similarity">
    <text evidence="6">Belongs to the oxygen-dependent FAD-linked oxidoreductase family.</text>
</comment>
<dbReference type="Gene3D" id="3.30.70.2520">
    <property type="match status" value="1"/>
</dbReference>
<sequence length="714" mass="79424">MGRPPYVFMSIYMSPEGPHEEGGQDSMCIYVHNVPSMGLAGYSRPSGLFTSPLGPHGFGVTPETPKGQALGNMALGRGALMGKWGCVEGTGGGSAGHCFISWIWFFQVHGQGGVRFQNWAKTYGSCPELYFQPTSVEEVREILEMARQRGKRVKVVGGGHSPSDIACTDDFMIQMGKMNRILKVDKEKQQVTVEGGIFLSDLNVELSKHGLALANLGAVSEVAAAGVIGTGTHNTGIKHGILPTQVVALSLLTASGDVLECSESVNSDIFQAARLHLGCLGVVLTVTFQCVPQFHLHEVAFPSTLTEVLDHLEDHLKRSQYFRFLWFPHSENVSVIYQDPTNKAGAAGPEQEGRRGVWRRAQSCIPWHSHSRGSASAQQPPSQSLLSFWDWILDFLALFPHGTEIWGSWGALLQTRASQWGGEGCSPCPSLMTIIITLCLALQPPSSSASWFWDYAVGYYLLEFLLWISTFVPSLVCWINRFFFWLLFSSRVENVAVSYKIFNYECRFKQHVQDWAIPIEKTKEALLELKAALENNPKMVAHYPVEVRFARGDGIWLSPCFQRDSCYMNIIMYRPYGKNVPRLNYWLTYEGIMKKYGGRPHWAKVEVASQFGGVLPSLGGGFVAGRGSEESPRGRWVPRGDAVQPLRVWLYPGGLPGRLHPPGGPPLFSLPQAHSCTRKDFEKMYPAFPKFCSVREKLDPTGMFLNTYLEKVFY</sequence>
<dbReference type="PROSITE" id="PS00862">
    <property type="entry name" value="OX2_COVAL_FAD"/>
    <property type="match status" value="1"/>
</dbReference>
<dbReference type="InterPro" id="IPR016167">
    <property type="entry name" value="FAD-bd_PCMH_sub1"/>
</dbReference>
<proteinExistence type="inferred from homology"/>
<dbReference type="InterPro" id="IPR006093">
    <property type="entry name" value="Oxy_OxRdtase_FAD_BS"/>
</dbReference>
<dbReference type="GO" id="GO:0050105">
    <property type="term" value="F:L-gulonolactone oxidase activity"/>
    <property type="evidence" value="ECO:0007669"/>
    <property type="project" value="UniProtKB-EC"/>
</dbReference>
<dbReference type="InterPro" id="IPR007173">
    <property type="entry name" value="ALO_C"/>
</dbReference>